<dbReference type="RefSeq" id="WP_155587625.1">
    <property type="nucleotide sequence ID" value="NZ_WFKQ01000011.1"/>
</dbReference>
<comment type="caution">
    <text evidence="3">The sequence shown here is derived from an EMBL/GenBank/DDBJ whole genome shotgun (WGS) entry which is preliminary data.</text>
</comment>
<evidence type="ECO:0000313" key="3">
    <source>
        <dbReference type="EMBL" id="MUG33210.1"/>
    </source>
</evidence>
<keyword evidence="1" id="KW-0732">Signal</keyword>
<feature type="signal peptide" evidence="1">
    <location>
        <begin position="1"/>
        <end position="34"/>
    </location>
</feature>
<dbReference type="InterPro" id="IPR018637">
    <property type="entry name" value="DUF2059"/>
</dbReference>
<reference evidence="3 4" key="1">
    <citation type="journal article" date="2019" name="PLoS ONE">
        <title>Pup mortality in New Zealand sea lions (Phocarctos hookeri) at Enderby Island, Auckland Islands, 2013-18.</title>
        <authorList>
            <person name="Michael S.A."/>
            <person name="Hayman D.T.S."/>
            <person name="Gray R."/>
            <person name="Zhang J."/>
            <person name="Rogers L."/>
            <person name="Roe W.D."/>
        </authorList>
    </citation>
    <scope>NUCLEOTIDE SEQUENCE [LARGE SCALE GENOMIC DNA]</scope>
    <source>
        <strain evidence="3 4">SM868</strain>
    </source>
</reference>
<organism evidence="3 4">
    <name type="scientific">Psychrobacter sanguinis</name>
    <dbReference type="NCBI Taxonomy" id="861445"/>
    <lineage>
        <taxon>Bacteria</taxon>
        <taxon>Pseudomonadati</taxon>
        <taxon>Pseudomonadota</taxon>
        <taxon>Gammaproteobacteria</taxon>
        <taxon>Moraxellales</taxon>
        <taxon>Moraxellaceae</taxon>
        <taxon>Psychrobacter</taxon>
    </lineage>
</organism>
<proteinExistence type="predicted"/>
<evidence type="ECO:0000313" key="4">
    <source>
        <dbReference type="Proteomes" id="UP000442109"/>
    </source>
</evidence>
<dbReference type="AlphaFoldDB" id="A0A844M3D3"/>
<dbReference type="EMBL" id="WFKQ01000011">
    <property type="protein sequence ID" value="MUG33210.1"/>
    <property type="molecule type" value="Genomic_DNA"/>
</dbReference>
<dbReference type="Proteomes" id="UP000442109">
    <property type="component" value="Unassembled WGS sequence"/>
</dbReference>
<gene>
    <name evidence="3" type="ORF">GB996_10440</name>
</gene>
<keyword evidence="4" id="KW-1185">Reference proteome</keyword>
<evidence type="ECO:0000256" key="1">
    <source>
        <dbReference type="SAM" id="SignalP"/>
    </source>
</evidence>
<dbReference type="OrthoDB" id="490569at2"/>
<feature type="domain" description="DUF2059" evidence="2">
    <location>
        <begin position="157"/>
        <end position="202"/>
    </location>
</feature>
<accession>A0A844M3D3</accession>
<sequence length="231" mass="24927">MSIFHPFLTSASKPLLRVVLVSAMAAASVIPAQAELIISSTGSSAANQGVATQPVDSQAPHDVQLQKAQSNQVPSEALVIKLMQVMHIDDQIDAIVNGQQAARDILNSQEDKAANDTAGLNKRQRELAEGLQGILAQYGKVLGTRMSSTASREELTAAYISAARAHYTQQEVQAQIGFYDTPVGQSILAKNPKVSADFLQAALPSEEEMQQTRGELEQMLPQIKQIFKDVF</sequence>
<feature type="chain" id="PRO_5032829846" evidence="1">
    <location>
        <begin position="35"/>
        <end position="231"/>
    </location>
</feature>
<dbReference type="Pfam" id="PF09832">
    <property type="entry name" value="DUF2059"/>
    <property type="match status" value="1"/>
</dbReference>
<evidence type="ECO:0000259" key="2">
    <source>
        <dbReference type="Pfam" id="PF09832"/>
    </source>
</evidence>
<protein>
    <submittedName>
        <fullName evidence="3">DUF2059 domain-containing protein</fullName>
    </submittedName>
</protein>
<name>A0A844M3D3_9GAMM</name>